<proteinExistence type="predicted"/>
<feature type="domain" description="CxC2-like cysteine cluster KDZ transposase-associated" evidence="2">
    <location>
        <begin position="220"/>
        <end position="299"/>
    </location>
</feature>
<feature type="region of interest" description="Disordered" evidence="1">
    <location>
        <begin position="1"/>
        <end position="22"/>
    </location>
</feature>
<feature type="compositionally biased region" description="Basic and acidic residues" evidence="1">
    <location>
        <begin position="608"/>
        <end position="648"/>
    </location>
</feature>
<feature type="compositionally biased region" description="Basic residues" evidence="1">
    <location>
        <begin position="7"/>
        <end position="22"/>
    </location>
</feature>
<evidence type="ECO:0000313" key="4">
    <source>
        <dbReference type="Proteomes" id="UP001362999"/>
    </source>
</evidence>
<evidence type="ECO:0000256" key="1">
    <source>
        <dbReference type="SAM" id="MobiDB-lite"/>
    </source>
</evidence>
<name>A0AAW0DNK9_9AGAR</name>
<dbReference type="Pfam" id="PF18803">
    <property type="entry name" value="CxC2"/>
    <property type="match status" value="1"/>
</dbReference>
<keyword evidence="4" id="KW-1185">Reference proteome</keyword>
<feature type="region of interest" description="Disordered" evidence="1">
    <location>
        <begin position="608"/>
        <end position="666"/>
    </location>
</feature>
<dbReference type="EMBL" id="JAWWNJ010000007">
    <property type="protein sequence ID" value="KAK7052703.1"/>
    <property type="molecule type" value="Genomic_DNA"/>
</dbReference>
<reference evidence="3 4" key="1">
    <citation type="journal article" date="2024" name="J Genomics">
        <title>Draft genome sequencing and assembly of Favolaschia claudopus CIRM-BRFM 2984 isolated from oak limbs.</title>
        <authorList>
            <person name="Navarro D."/>
            <person name="Drula E."/>
            <person name="Chaduli D."/>
            <person name="Cazenave R."/>
            <person name="Ahrendt S."/>
            <person name="Wang J."/>
            <person name="Lipzen A."/>
            <person name="Daum C."/>
            <person name="Barry K."/>
            <person name="Grigoriev I.V."/>
            <person name="Favel A."/>
            <person name="Rosso M.N."/>
            <person name="Martin F."/>
        </authorList>
    </citation>
    <scope>NUCLEOTIDE SEQUENCE [LARGE SCALE GENOMIC DNA]</scope>
    <source>
        <strain evidence="3 4">CIRM-BRFM 2984</strain>
    </source>
</reference>
<evidence type="ECO:0000313" key="3">
    <source>
        <dbReference type="EMBL" id="KAK7052703.1"/>
    </source>
</evidence>
<feature type="compositionally biased region" description="Acidic residues" evidence="1">
    <location>
        <begin position="792"/>
        <end position="825"/>
    </location>
</feature>
<protein>
    <submittedName>
        <fullName evidence="3">CxC2 domain-containing protein</fullName>
    </submittedName>
</protein>
<sequence length="825" mass="93735">MAESRPPTKRRVPTTKRPVLRGAKRAADEYVVNTSVADFITPAIDAPIRAMVERPTADRRRVQSEIVSIEPPSPVKRARIQAAAPPDPPPFVNDDFTSESEPQGINGELYDMDLGGFFLRPQSPTPQARQKKLFKPSDKSLYHLRSLRDEYLREFLRLDGCGDASEDLCPHCGIRTPFFRCRDCHDGLLYCKECCLELHARNPLHIIDSWDGKLFTRTSLKHLGLRVQFGHAGCGRPRAGHESFVVVDVDYIHEVAVDFCGCERQLESGHERIQLLRYRWFPATHDLPRTAFTFRVLASVGSRRVRVRWGRAREPTFWTTIGRSGIGELLRKRLDKAKRERDIQKEAFEAFTAEQRERVAGWEKMAQEYEADPSNAKNPYEVTTSALKESDVRLKLAEEEAADAARGVPSLHDVSPSSFVHNGLELEDQQRRLRIQIELKKAGTTTQQIDIIALRRTLSRGIVRFRKLQATYSPGALQALARRRGEAEELPETTPLMLPSALTPEEREVGCVAGVQHIEQLLRDAQCSEALMRLRNQLHIKSRYFDYKALHARHQGANTRTRTLVARNESKIRLHSEKYQAAWEALRLLAGGDVSKVGWRRLRKEDVRTMEDPEELTKRQALRARQDATRQERIRRLQEEGEDVRMHEEEEGNQGEEAEVSANPAENRREVSWIWTMAGSTGSDAELEDALRIEWTKARARSRRWAEEVLLLNEEHRRALVSFEHEAVRWEARAKEVPVGSVEVGFAQGAIAYALRQAAMFRTLAARLEVSMTEIHRGRGRKRMAALPSAAEGEEEEAGSDDDDDEGAGGVASDEEFFMGGEAEE</sequence>
<accession>A0AAW0DNK9</accession>
<comment type="caution">
    <text evidence="3">The sequence shown here is derived from an EMBL/GenBank/DDBJ whole genome shotgun (WGS) entry which is preliminary data.</text>
</comment>
<feature type="region of interest" description="Disordered" evidence="1">
    <location>
        <begin position="779"/>
        <end position="825"/>
    </location>
</feature>
<feature type="compositionally biased region" description="Acidic residues" evidence="1">
    <location>
        <begin position="649"/>
        <end position="659"/>
    </location>
</feature>
<dbReference type="CDD" id="cd19757">
    <property type="entry name" value="Bbox1"/>
    <property type="match status" value="1"/>
</dbReference>
<organism evidence="3 4">
    <name type="scientific">Favolaschia claudopus</name>
    <dbReference type="NCBI Taxonomy" id="2862362"/>
    <lineage>
        <taxon>Eukaryota</taxon>
        <taxon>Fungi</taxon>
        <taxon>Dikarya</taxon>
        <taxon>Basidiomycota</taxon>
        <taxon>Agaricomycotina</taxon>
        <taxon>Agaricomycetes</taxon>
        <taxon>Agaricomycetidae</taxon>
        <taxon>Agaricales</taxon>
        <taxon>Marasmiineae</taxon>
        <taxon>Mycenaceae</taxon>
        <taxon>Favolaschia</taxon>
    </lineage>
</organism>
<dbReference type="Proteomes" id="UP001362999">
    <property type="component" value="Unassembled WGS sequence"/>
</dbReference>
<gene>
    <name evidence="3" type="ORF">R3P38DRAFT_3173017</name>
</gene>
<evidence type="ECO:0000259" key="2">
    <source>
        <dbReference type="Pfam" id="PF18803"/>
    </source>
</evidence>
<dbReference type="AlphaFoldDB" id="A0AAW0DNK9"/>
<dbReference type="InterPro" id="IPR041457">
    <property type="entry name" value="CxC2_KDZ-assoc"/>
</dbReference>